<dbReference type="PANTHER" id="PTHR14110">
    <property type="entry name" value="MITOCHONDRIAL IMPORT INNER MEMBRANE TRANSLOCASE SUBUNIT TIM22"/>
    <property type="match status" value="1"/>
</dbReference>
<evidence type="ECO:0000256" key="4">
    <source>
        <dbReference type="ARBA" id="ARBA00023136"/>
    </source>
</evidence>
<evidence type="ECO:0000256" key="1">
    <source>
        <dbReference type="ARBA" id="ARBA00004141"/>
    </source>
</evidence>
<comment type="caution">
    <text evidence="5">The sequence shown here is derived from an EMBL/GenBank/DDBJ whole genome shotgun (WGS) entry which is preliminary data.</text>
</comment>
<evidence type="ECO:0000313" key="6">
    <source>
        <dbReference type="Proteomes" id="UP000623129"/>
    </source>
</evidence>
<dbReference type="GO" id="GO:0045039">
    <property type="term" value="P:protein insertion into mitochondrial inner membrane"/>
    <property type="evidence" value="ECO:0007669"/>
    <property type="project" value="InterPro"/>
</dbReference>
<comment type="subcellular location">
    <subcellularLocation>
        <location evidence="1">Membrane</location>
        <topology evidence="1">Multi-pass membrane protein</topology>
    </subcellularLocation>
</comment>
<reference evidence="5" key="1">
    <citation type="submission" date="2020-01" db="EMBL/GenBank/DDBJ databases">
        <title>Genome sequence of Kobresia littledalei, the first chromosome-level genome in the family Cyperaceae.</title>
        <authorList>
            <person name="Qu G."/>
        </authorList>
    </citation>
    <scope>NUCLEOTIDE SEQUENCE</scope>
    <source>
        <strain evidence="5">C.B.Clarke</strain>
        <tissue evidence="5">Leaf</tissue>
    </source>
</reference>
<dbReference type="InterPro" id="IPR039175">
    <property type="entry name" value="TIM22"/>
</dbReference>
<dbReference type="GO" id="GO:0009706">
    <property type="term" value="C:chloroplast inner membrane"/>
    <property type="evidence" value="ECO:0007669"/>
    <property type="project" value="TreeGrafter"/>
</dbReference>
<dbReference type="Proteomes" id="UP000623129">
    <property type="component" value="Unassembled WGS sequence"/>
</dbReference>
<accession>A0A833RCE0</accession>
<organism evidence="5 6">
    <name type="scientific">Carex littledalei</name>
    <dbReference type="NCBI Taxonomy" id="544730"/>
    <lineage>
        <taxon>Eukaryota</taxon>
        <taxon>Viridiplantae</taxon>
        <taxon>Streptophyta</taxon>
        <taxon>Embryophyta</taxon>
        <taxon>Tracheophyta</taxon>
        <taxon>Spermatophyta</taxon>
        <taxon>Magnoliopsida</taxon>
        <taxon>Liliopsida</taxon>
        <taxon>Poales</taxon>
        <taxon>Cyperaceae</taxon>
        <taxon>Cyperoideae</taxon>
        <taxon>Cariceae</taxon>
        <taxon>Carex</taxon>
        <taxon>Carex subgen. Euthyceras</taxon>
    </lineage>
</organism>
<dbReference type="GO" id="GO:0045036">
    <property type="term" value="P:protein targeting to chloroplast"/>
    <property type="evidence" value="ECO:0007669"/>
    <property type="project" value="TreeGrafter"/>
</dbReference>
<dbReference type="AlphaFoldDB" id="A0A833RCE0"/>
<dbReference type="GO" id="GO:0042721">
    <property type="term" value="C:TIM22 mitochondrial import inner membrane insertion complex"/>
    <property type="evidence" value="ECO:0007669"/>
    <property type="project" value="InterPro"/>
</dbReference>
<dbReference type="Pfam" id="PF02466">
    <property type="entry name" value="Tim17"/>
    <property type="match status" value="1"/>
</dbReference>
<keyword evidence="2" id="KW-0812">Transmembrane</keyword>
<keyword evidence="6" id="KW-1185">Reference proteome</keyword>
<keyword evidence="3" id="KW-1133">Transmembrane helix</keyword>
<sequence length="294" mass="31357">MESEAKQAPMVPAGLLFPCPPFSLLRLRRPILRSIAQVQAKYEEVEKGTKSWLAAQPLAIEATVCGASGAFQSAVMALSVSYLAGDHLRLPDFSSLPLLKPLKIQSQVSSSSPLVDARNFAVMEGANAIISCSMRRIRGKEDLQGCMVAGFGSGAVFSVVSGMGGRSISRQAAFAVSSGVFFAALRGGLFQIGQAISAWSSKRPGIEAKVATDSVPSRQPHGVVDITPSCQIKSALDNFTTFQRDLLSDGTLAMENSLRPLREASLQMALCMPLLTDTSSELKKLHLDLLSENL</sequence>
<gene>
    <name evidence="5" type="ORF">FCM35_KLT17685</name>
</gene>
<proteinExistence type="predicted"/>
<dbReference type="PANTHER" id="PTHR14110:SF6">
    <property type="entry name" value="OS04G0405100 PROTEIN"/>
    <property type="match status" value="1"/>
</dbReference>
<name>A0A833RCE0_9POAL</name>
<keyword evidence="4" id="KW-0472">Membrane</keyword>
<dbReference type="GO" id="GO:0008320">
    <property type="term" value="F:protein transmembrane transporter activity"/>
    <property type="evidence" value="ECO:0007669"/>
    <property type="project" value="TreeGrafter"/>
</dbReference>
<dbReference type="EMBL" id="SWLB01000006">
    <property type="protein sequence ID" value="KAF3337098.1"/>
    <property type="molecule type" value="Genomic_DNA"/>
</dbReference>
<evidence type="ECO:0000313" key="5">
    <source>
        <dbReference type="EMBL" id="KAF3337098.1"/>
    </source>
</evidence>
<evidence type="ECO:0000256" key="2">
    <source>
        <dbReference type="ARBA" id="ARBA00022692"/>
    </source>
</evidence>
<evidence type="ECO:0000256" key="3">
    <source>
        <dbReference type="ARBA" id="ARBA00022989"/>
    </source>
</evidence>
<protein>
    <submittedName>
        <fullName evidence="5">Mitochondrial import inner membrane translocase subunit TIM22</fullName>
    </submittedName>
</protein>